<keyword evidence="4" id="KW-1185">Reference proteome</keyword>
<dbReference type="OrthoDB" id="535914at2759"/>
<keyword evidence="2" id="KW-0812">Transmembrane</keyword>
<reference evidence="4" key="1">
    <citation type="journal article" date="2016" name="Nat. Commun.">
        <title>The Gonium pectorale genome demonstrates co-option of cell cycle regulation during the evolution of multicellularity.</title>
        <authorList>
            <person name="Hanschen E.R."/>
            <person name="Marriage T.N."/>
            <person name="Ferris P.J."/>
            <person name="Hamaji T."/>
            <person name="Toyoda A."/>
            <person name="Fujiyama A."/>
            <person name="Neme R."/>
            <person name="Noguchi H."/>
            <person name="Minakuchi Y."/>
            <person name="Suzuki M."/>
            <person name="Kawai-Toyooka H."/>
            <person name="Smith D.R."/>
            <person name="Sparks H."/>
            <person name="Anderson J."/>
            <person name="Bakaric R."/>
            <person name="Luria V."/>
            <person name="Karger A."/>
            <person name="Kirschner M.W."/>
            <person name="Durand P.M."/>
            <person name="Michod R.E."/>
            <person name="Nozaki H."/>
            <person name="Olson B.J."/>
        </authorList>
    </citation>
    <scope>NUCLEOTIDE SEQUENCE [LARGE SCALE GENOMIC DNA]</scope>
    <source>
        <strain evidence="4">NIES-2863</strain>
    </source>
</reference>
<proteinExistence type="predicted"/>
<name>A0A150GL93_GONPE</name>
<feature type="region of interest" description="Disordered" evidence="1">
    <location>
        <begin position="334"/>
        <end position="379"/>
    </location>
</feature>
<sequence>MTVRLQPDTSPLDRYTDEVVRFQSSRQLRLRAAVPYELFTLCDMQNARYDDFAVKVSYGQPVWNGNNYTVYGYGPDYTNPGVGMGGNVLPAGYKRTDNGGSSTRFQLVNIRPAFYNLINGTNMTLTVRSSADPWLVYMEATRGSGSFGISKGTLNKAGSVMLILGLLGELGWLVPLIAAIVYFGRRRRSGAAGGFTPPVAGAVPGADPNQAFSPYAPAVYGVRPFNAGPSERDSLLSAQPRSNDPAAANAAGVNPFPPGYRYPAPYGQEAAAPAYPPPYLHAQVFPGAPGAAGGPGGGAVTPGGSVEMTQGVAHGAAAQSGVPQPHVYGYGHAAGYPPPAVGQQPQALYGYPYPPPAAGGTGAAQPPPSQQQPAGKPAQ</sequence>
<gene>
    <name evidence="3" type="ORF">GPECTOR_16g757</name>
</gene>
<dbReference type="EMBL" id="LSYV01000017">
    <property type="protein sequence ID" value="KXZ50582.1"/>
    <property type="molecule type" value="Genomic_DNA"/>
</dbReference>
<evidence type="ECO:0000313" key="3">
    <source>
        <dbReference type="EMBL" id="KXZ50582.1"/>
    </source>
</evidence>
<keyword evidence="2" id="KW-0472">Membrane</keyword>
<feature type="region of interest" description="Disordered" evidence="1">
    <location>
        <begin position="230"/>
        <end position="252"/>
    </location>
</feature>
<dbReference type="AlphaFoldDB" id="A0A150GL93"/>
<dbReference type="Proteomes" id="UP000075714">
    <property type="component" value="Unassembled WGS sequence"/>
</dbReference>
<evidence type="ECO:0000256" key="2">
    <source>
        <dbReference type="SAM" id="Phobius"/>
    </source>
</evidence>
<feature type="compositionally biased region" description="Low complexity" evidence="1">
    <location>
        <begin position="342"/>
        <end position="351"/>
    </location>
</feature>
<accession>A0A150GL93</accession>
<comment type="caution">
    <text evidence="3">The sequence shown here is derived from an EMBL/GenBank/DDBJ whole genome shotgun (WGS) entry which is preliminary data.</text>
</comment>
<dbReference type="STRING" id="33097.A0A150GL93"/>
<evidence type="ECO:0000256" key="1">
    <source>
        <dbReference type="SAM" id="MobiDB-lite"/>
    </source>
</evidence>
<feature type="transmembrane region" description="Helical" evidence="2">
    <location>
        <begin position="160"/>
        <end position="183"/>
    </location>
</feature>
<organism evidence="3 4">
    <name type="scientific">Gonium pectorale</name>
    <name type="common">Green alga</name>
    <dbReference type="NCBI Taxonomy" id="33097"/>
    <lineage>
        <taxon>Eukaryota</taxon>
        <taxon>Viridiplantae</taxon>
        <taxon>Chlorophyta</taxon>
        <taxon>core chlorophytes</taxon>
        <taxon>Chlorophyceae</taxon>
        <taxon>CS clade</taxon>
        <taxon>Chlamydomonadales</taxon>
        <taxon>Volvocaceae</taxon>
        <taxon>Gonium</taxon>
    </lineage>
</organism>
<protein>
    <submittedName>
        <fullName evidence="3">Uncharacterized protein</fullName>
    </submittedName>
</protein>
<keyword evidence="2" id="KW-1133">Transmembrane helix</keyword>
<evidence type="ECO:0000313" key="4">
    <source>
        <dbReference type="Proteomes" id="UP000075714"/>
    </source>
</evidence>